<dbReference type="RefSeq" id="WP_229981026.1">
    <property type="nucleotide sequence ID" value="NZ_JAJJPB010000003.1"/>
</dbReference>
<evidence type="ECO:0000256" key="1">
    <source>
        <dbReference type="SAM" id="Phobius"/>
    </source>
</evidence>
<keyword evidence="1" id="KW-0812">Transmembrane</keyword>
<dbReference type="EMBL" id="JAJJPB010000003">
    <property type="protein sequence ID" value="MCC9294136.1"/>
    <property type="molecule type" value="Genomic_DNA"/>
</dbReference>
<evidence type="ECO:0000313" key="2">
    <source>
        <dbReference type="EMBL" id="MCC9294136.1"/>
    </source>
</evidence>
<reference evidence="2" key="1">
    <citation type="submission" date="2021-11" db="EMBL/GenBank/DDBJ databases">
        <authorList>
            <person name="Qingchun L."/>
            <person name="Dong Z."/>
            <person name="Zongwei Q."/>
            <person name="Jia Z."/>
            <person name="Duotao L."/>
        </authorList>
    </citation>
    <scope>NUCLEOTIDE SEQUENCE</scope>
    <source>
        <strain evidence="2">WLY-B-L2</strain>
    </source>
</reference>
<dbReference type="Pfam" id="PF14209">
    <property type="entry name" value="DUF4321"/>
    <property type="match status" value="1"/>
</dbReference>
<dbReference type="InterPro" id="IPR025470">
    <property type="entry name" value="DUF4321"/>
</dbReference>
<organism evidence="2 3">
    <name type="scientific">Clostridium aromativorans</name>
    <dbReference type="NCBI Taxonomy" id="2836848"/>
    <lineage>
        <taxon>Bacteria</taxon>
        <taxon>Bacillati</taxon>
        <taxon>Bacillota</taxon>
        <taxon>Clostridia</taxon>
        <taxon>Eubacteriales</taxon>
        <taxon>Clostridiaceae</taxon>
        <taxon>Clostridium</taxon>
    </lineage>
</organism>
<sequence>MKEAGKKRGLLWLFIFLGAILGSVLGDAIGNNLDFLSLLKDSYSVGMPKPLVLNLKVLAVTFGVNFKINIMTIVGIIMAIILYRRY</sequence>
<gene>
    <name evidence="2" type="ORF">LN736_04535</name>
</gene>
<accession>A0ABS8N364</accession>
<feature type="transmembrane region" description="Helical" evidence="1">
    <location>
        <begin position="57"/>
        <end position="83"/>
    </location>
</feature>
<name>A0ABS8N364_9CLOT</name>
<keyword evidence="3" id="KW-1185">Reference proteome</keyword>
<comment type="caution">
    <text evidence="2">The sequence shown here is derived from an EMBL/GenBank/DDBJ whole genome shotgun (WGS) entry which is preliminary data.</text>
</comment>
<keyword evidence="1" id="KW-0472">Membrane</keyword>
<keyword evidence="1" id="KW-1133">Transmembrane helix</keyword>
<protein>
    <submittedName>
        <fullName evidence="2">DUF4321 domain-containing protein</fullName>
    </submittedName>
</protein>
<dbReference type="Proteomes" id="UP001165422">
    <property type="component" value="Unassembled WGS sequence"/>
</dbReference>
<proteinExistence type="predicted"/>
<evidence type="ECO:0000313" key="3">
    <source>
        <dbReference type="Proteomes" id="UP001165422"/>
    </source>
</evidence>